<organism evidence="1 2">
    <name type="scientific">Hexamita inflata</name>
    <dbReference type="NCBI Taxonomy" id="28002"/>
    <lineage>
        <taxon>Eukaryota</taxon>
        <taxon>Metamonada</taxon>
        <taxon>Diplomonadida</taxon>
        <taxon>Hexamitidae</taxon>
        <taxon>Hexamitinae</taxon>
        <taxon>Hexamita</taxon>
    </lineage>
</organism>
<dbReference type="Proteomes" id="UP001642409">
    <property type="component" value="Unassembled WGS sequence"/>
</dbReference>
<accession>A0ABP1HPP0</accession>
<evidence type="ECO:0000313" key="1">
    <source>
        <dbReference type="EMBL" id="CAL5999376.1"/>
    </source>
</evidence>
<name>A0ABP1HPP0_9EUKA</name>
<protein>
    <submittedName>
        <fullName evidence="1">Hypothetical_protein</fullName>
    </submittedName>
</protein>
<evidence type="ECO:0000313" key="2">
    <source>
        <dbReference type="Proteomes" id="UP001642409"/>
    </source>
</evidence>
<dbReference type="EMBL" id="CAXDID020000039">
    <property type="protein sequence ID" value="CAL5999376.1"/>
    <property type="molecule type" value="Genomic_DNA"/>
</dbReference>
<comment type="caution">
    <text evidence="1">The sequence shown here is derived from an EMBL/GenBank/DDBJ whole genome shotgun (WGS) entry which is preliminary data.</text>
</comment>
<keyword evidence="2" id="KW-1185">Reference proteome</keyword>
<proteinExistence type="predicted"/>
<sequence length="282" mass="31925">MSRLTQAQITSLIDGLAEFIVTNVGLEKLNLEASQLHSSCQVIKAYDYLLNSKSKVIDTRAIHKTCTTHLTQKLKEVKGMEKECSKQACDGNKFYRSTILSQISDVENNSTAELKKQVAHIVELVQRLIKITEANGSQFAKFSNDVINTKNGIVDVRIPKLQVFQRLRLILASRLPKKYLNDLQNKVELVFKNSSKNQKQDLTFQKLESQVLKESTQSFSTQSCSNDSDEPLEYFQRLGQTNEEDEIDETIVTDSNLKLADAVEKSTTPSNSQFEFSAMFQE</sequence>
<gene>
    <name evidence="1" type="ORF">HINF_LOCUS16190</name>
</gene>
<reference evidence="1 2" key="1">
    <citation type="submission" date="2024-07" db="EMBL/GenBank/DDBJ databases">
        <authorList>
            <person name="Akdeniz Z."/>
        </authorList>
    </citation>
    <scope>NUCLEOTIDE SEQUENCE [LARGE SCALE GENOMIC DNA]</scope>
</reference>